<organism evidence="7 8">
    <name type="scientific">Xanthoceras sorbifolium</name>
    <dbReference type="NCBI Taxonomy" id="99658"/>
    <lineage>
        <taxon>Eukaryota</taxon>
        <taxon>Viridiplantae</taxon>
        <taxon>Streptophyta</taxon>
        <taxon>Embryophyta</taxon>
        <taxon>Tracheophyta</taxon>
        <taxon>Spermatophyta</taxon>
        <taxon>Magnoliopsida</taxon>
        <taxon>eudicotyledons</taxon>
        <taxon>Gunneridae</taxon>
        <taxon>Pentapetalae</taxon>
        <taxon>rosids</taxon>
        <taxon>malvids</taxon>
        <taxon>Sapindales</taxon>
        <taxon>Sapindaceae</taxon>
        <taxon>Xanthoceroideae</taxon>
        <taxon>Xanthoceras</taxon>
    </lineage>
</organism>
<dbReference type="InterPro" id="IPR036965">
    <property type="entry name" value="Terpene_synth_N_sf"/>
</dbReference>
<sequence>MLFAPTHDSAEKVSLINSLFRLGVSYHFEAEIEEQLDHIFESQPNFADNNDYDLYTVALLFRVFRERGYKISCGVFDKFMDDDGKFKETLMKDAKGMLSLYDAAHLRVHGEDILEEALAFTKAHLKTYSSAASEDRSSSPSHLAKQIMKALEMPLHKGIPRLEALQYMISFCGEEKGEKNDQTSSLLLFAKLDFNRVQLLHQQELYHLRRWDTSALDELPNYMKILYSALLNLFEEINSEVTKEGRSYGVSQTKEMLKEMVSAYHLEAEWFNQNYVPPFDEYLDNAIVSAGCYTLTAATFVGMGEIEGIDAFNWLQGRPKIIKDSYTVVRIIDDIITHEFEQKRGHVASAVDCYMKHYGISRDESVEKLRLMVEDAWKDMNEECCSIKTAPVLSMRLLIFLPIVNIARLTEVTYKDVDKYTNPQYLKDYITQLFIDPVPI</sequence>
<feature type="domain" description="Terpene synthase N-terminal" evidence="5">
    <location>
        <begin position="7"/>
        <end position="151"/>
    </location>
</feature>
<evidence type="ECO:0000259" key="5">
    <source>
        <dbReference type="Pfam" id="PF01397"/>
    </source>
</evidence>
<dbReference type="SUPFAM" id="SSF48576">
    <property type="entry name" value="Terpenoid synthases"/>
    <property type="match status" value="1"/>
</dbReference>
<gene>
    <name evidence="7" type="ORF">JRO89_XS10G0001000</name>
</gene>
<dbReference type="InterPro" id="IPR044814">
    <property type="entry name" value="Terpene_cyclase_plant_C1"/>
</dbReference>
<dbReference type="EMBL" id="JAFEMO010000010">
    <property type="protein sequence ID" value="KAH7560327.1"/>
    <property type="molecule type" value="Genomic_DNA"/>
</dbReference>
<proteinExistence type="inferred from homology"/>
<keyword evidence="1" id="KW-0479">Metal-binding</keyword>
<evidence type="ECO:0000313" key="8">
    <source>
        <dbReference type="Proteomes" id="UP000827721"/>
    </source>
</evidence>
<reference evidence="7 8" key="1">
    <citation type="submission" date="2021-02" db="EMBL/GenBank/DDBJ databases">
        <title>Plant Genome Project.</title>
        <authorList>
            <person name="Zhang R.-G."/>
        </authorList>
    </citation>
    <scope>NUCLEOTIDE SEQUENCE [LARGE SCALE GENOMIC DNA]</scope>
    <source>
        <tissue evidence="7">Leaves</tissue>
    </source>
</reference>
<evidence type="ECO:0000313" key="7">
    <source>
        <dbReference type="EMBL" id="KAH7560327.1"/>
    </source>
</evidence>
<dbReference type="InterPro" id="IPR050148">
    <property type="entry name" value="Terpene_synthase-like"/>
</dbReference>
<protein>
    <submittedName>
        <fullName evidence="7">Uncharacterized protein</fullName>
    </submittedName>
</protein>
<comment type="caution">
    <text evidence="7">The sequence shown here is derived from an EMBL/GenBank/DDBJ whole genome shotgun (WGS) entry which is preliminary data.</text>
</comment>
<dbReference type="Pfam" id="PF03936">
    <property type="entry name" value="Terpene_synth_C"/>
    <property type="match status" value="1"/>
</dbReference>
<dbReference type="Proteomes" id="UP000827721">
    <property type="component" value="Unassembled WGS sequence"/>
</dbReference>
<dbReference type="Gene3D" id="1.10.600.10">
    <property type="entry name" value="Farnesyl Diphosphate Synthase"/>
    <property type="match status" value="2"/>
</dbReference>
<name>A0ABQ8HGW8_9ROSI</name>
<dbReference type="Pfam" id="PF01397">
    <property type="entry name" value="Terpene_synth"/>
    <property type="match status" value="1"/>
</dbReference>
<dbReference type="CDD" id="cd00684">
    <property type="entry name" value="Terpene_cyclase_plant_C1"/>
    <property type="match status" value="1"/>
</dbReference>
<comment type="similarity">
    <text evidence="4">Belongs to the terpene synthase family. Tpsa subfamily.</text>
</comment>
<keyword evidence="2" id="KW-0460">Magnesium</keyword>
<evidence type="ECO:0000259" key="6">
    <source>
        <dbReference type="Pfam" id="PF03936"/>
    </source>
</evidence>
<dbReference type="Gene3D" id="1.50.10.130">
    <property type="entry name" value="Terpene synthase, N-terminal domain"/>
    <property type="match status" value="1"/>
</dbReference>
<evidence type="ECO:0000256" key="2">
    <source>
        <dbReference type="ARBA" id="ARBA00022842"/>
    </source>
</evidence>
<evidence type="ECO:0000256" key="3">
    <source>
        <dbReference type="ARBA" id="ARBA00023239"/>
    </source>
</evidence>
<dbReference type="InterPro" id="IPR001906">
    <property type="entry name" value="Terpene_synth_N"/>
</dbReference>
<dbReference type="InterPro" id="IPR008930">
    <property type="entry name" value="Terpenoid_cyclase/PrenylTrfase"/>
</dbReference>
<evidence type="ECO:0000256" key="1">
    <source>
        <dbReference type="ARBA" id="ARBA00022723"/>
    </source>
</evidence>
<dbReference type="PANTHER" id="PTHR31225">
    <property type="entry name" value="OS04G0344100 PROTEIN-RELATED"/>
    <property type="match status" value="1"/>
</dbReference>
<dbReference type="SUPFAM" id="SSF48239">
    <property type="entry name" value="Terpenoid cyclases/Protein prenyltransferases"/>
    <property type="match status" value="1"/>
</dbReference>
<feature type="domain" description="Terpene synthase metal-binding" evidence="6">
    <location>
        <begin position="208"/>
        <end position="379"/>
    </location>
</feature>
<accession>A0ABQ8HGW8</accession>
<dbReference type="InterPro" id="IPR008949">
    <property type="entry name" value="Isoprenoid_synthase_dom_sf"/>
</dbReference>
<keyword evidence="3" id="KW-0456">Lyase</keyword>
<dbReference type="PANTHER" id="PTHR31225:SF93">
    <property type="entry name" value="ALPHA-HUMULENE_(-)-(E)-BETA-CARYOPHYLLENE SYNTHASE"/>
    <property type="match status" value="1"/>
</dbReference>
<dbReference type="InterPro" id="IPR005630">
    <property type="entry name" value="Terpene_synthase_metal-bd"/>
</dbReference>
<keyword evidence="8" id="KW-1185">Reference proteome</keyword>
<evidence type="ECO:0000256" key="4">
    <source>
        <dbReference type="ARBA" id="ARBA00038405"/>
    </source>
</evidence>